<dbReference type="Pfam" id="PF01869">
    <property type="entry name" value="BcrAD_BadFG"/>
    <property type="match status" value="1"/>
</dbReference>
<dbReference type="GO" id="GO:0045127">
    <property type="term" value="F:N-acetylglucosamine kinase activity"/>
    <property type="evidence" value="ECO:0007669"/>
    <property type="project" value="UniProtKB-EC"/>
</dbReference>
<evidence type="ECO:0000256" key="3">
    <source>
        <dbReference type="ARBA" id="ARBA00014974"/>
    </source>
</evidence>
<dbReference type="InterPro" id="IPR043129">
    <property type="entry name" value="ATPase_NBD"/>
</dbReference>
<keyword evidence="5 8" id="KW-0863">Zinc-finger</keyword>
<proteinExistence type="inferred from homology"/>
<evidence type="ECO:0000256" key="7">
    <source>
        <dbReference type="ARBA" id="ARBA00031123"/>
    </source>
</evidence>
<evidence type="ECO:0000259" key="9">
    <source>
        <dbReference type="PROSITE" id="PS50089"/>
    </source>
</evidence>
<dbReference type="PROSITE" id="PS00518">
    <property type="entry name" value="ZF_RING_1"/>
    <property type="match status" value="1"/>
</dbReference>
<dbReference type="InterPro" id="IPR002731">
    <property type="entry name" value="ATPase_BadF"/>
</dbReference>
<accession>A0A0R3RVZ7</accession>
<dbReference type="Gene3D" id="3.30.420.40">
    <property type="match status" value="2"/>
</dbReference>
<evidence type="ECO:0000256" key="2">
    <source>
        <dbReference type="ARBA" id="ARBA00012122"/>
    </source>
</evidence>
<keyword evidence="6" id="KW-0862">Zinc</keyword>
<dbReference type="InterPro" id="IPR017907">
    <property type="entry name" value="Znf_RING_CS"/>
</dbReference>
<dbReference type="Proteomes" id="UP000050640">
    <property type="component" value="Unplaced"/>
</dbReference>
<dbReference type="PROSITE" id="PS50089">
    <property type="entry name" value="ZF_RING_2"/>
    <property type="match status" value="1"/>
</dbReference>
<dbReference type="PANTHER" id="PTHR12862">
    <property type="entry name" value="BADF TYPE ATPASE DOMAIN-CONTAINING PROTEIN"/>
    <property type="match status" value="1"/>
</dbReference>
<name>A0A0R3RVZ7_9BILA</name>
<comment type="similarity">
    <text evidence="1">Belongs to the eukaryotic-type N-acetylglucosamine kinase family.</text>
</comment>
<feature type="domain" description="RING-type" evidence="9">
    <location>
        <begin position="364"/>
        <end position="411"/>
    </location>
</feature>
<evidence type="ECO:0000256" key="8">
    <source>
        <dbReference type="PROSITE-ProRule" id="PRU00175"/>
    </source>
</evidence>
<evidence type="ECO:0000256" key="4">
    <source>
        <dbReference type="ARBA" id="ARBA00022723"/>
    </source>
</evidence>
<evidence type="ECO:0000256" key="1">
    <source>
        <dbReference type="ARBA" id="ARBA00006198"/>
    </source>
</evidence>
<keyword evidence="10" id="KW-1185">Reference proteome</keyword>
<dbReference type="GO" id="GO:0008270">
    <property type="term" value="F:zinc ion binding"/>
    <property type="evidence" value="ECO:0007669"/>
    <property type="project" value="UniProtKB-KW"/>
</dbReference>
<dbReference type="AlphaFoldDB" id="A0A0R3RVZ7"/>
<sequence>MTGAAAIAFKGLIAIISDFMETSRIFAGIEGGATQSRLLFIDETGKRYGEWSQSGLNYCLDGFDIVADRIAKWIQMAKKEIGIVGPLAAVGMGLSGAEDEENNQRLIDFLKDQHGDIAVEFSLSSDAVVAVAASFQNGGAVIVAGTGSACRLLKADSSVYGVGGWGHQIGDGGSAFWIARRLIQCIFDDEDGFHPSLHPISKIKRLFLEFFGLCDKTGILEILYTNFDKSRIASFTAHVAKEANDDPIIQQVFRDAGEQLGLHVRAISRNFDEEMLDNTPLLLIGSVWESWGLLKDGFIYGLKSNGSRIRQVTLYTLLETPALGGALLIAKKLGKKIACEQRTAVFEEMSDDDDIIPGQNWIMCNLCCRSTSTSPSRVAFYLTKCGHIFCGKCLIGIASCRDMARVCLYCKKKITICRISRNMSQTVQTYFRCPRELLAESMVEIMKVIRFQTMHASCLVKRFNTMQTSYEKLRRFCCEILRKKTILERELMSKVGFPQHNNISFE</sequence>
<evidence type="ECO:0000313" key="10">
    <source>
        <dbReference type="Proteomes" id="UP000050640"/>
    </source>
</evidence>
<dbReference type="PANTHER" id="PTHR12862:SF0">
    <property type="entry name" value="N-ACETYL-D-GLUCOSAMINE KINASE"/>
    <property type="match status" value="1"/>
</dbReference>
<dbReference type="CDD" id="cd24078">
    <property type="entry name" value="ASKHA_NBD_NAGK_meta"/>
    <property type="match status" value="1"/>
</dbReference>
<keyword evidence="4" id="KW-0479">Metal-binding</keyword>
<reference evidence="11" key="1">
    <citation type="submission" date="2017-02" db="UniProtKB">
        <authorList>
            <consortium name="WormBaseParasite"/>
        </authorList>
    </citation>
    <scope>IDENTIFICATION</scope>
</reference>
<dbReference type="InterPro" id="IPR001841">
    <property type="entry name" value="Znf_RING"/>
</dbReference>
<dbReference type="WBParaSite" id="EEL_0000631001-mRNA-1">
    <property type="protein sequence ID" value="EEL_0000631001-mRNA-1"/>
    <property type="gene ID" value="EEL_0000631001"/>
</dbReference>
<evidence type="ECO:0000313" key="11">
    <source>
        <dbReference type="WBParaSite" id="EEL_0000631001-mRNA-1"/>
    </source>
</evidence>
<evidence type="ECO:0000256" key="5">
    <source>
        <dbReference type="ARBA" id="ARBA00022771"/>
    </source>
</evidence>
<dbReference type="STRING" id="1147741.A0A0R3RVZ7"/>
<dbReference type="InterPro" id="IPR039758">
    <property type="entry name" value="NAGK-like"/>
</dbReference>
<dbReference type="SUPFAM" id="SSF57850">
    <property type="entry name" value="RING/U-box"/>
    <property type="match status" value="1"/>
</dbReference>
<dbReference type="SUPFAM" id="SSF53067">
    <property type="entry name" value="Actin-like ATPase domain"/>
    <property type="match status" value="2"/>
</dbReference>
<dbReference type="EC" id="2.7.1.59" evidence="2"/>
<evidence type="ECO:0000256" key="6">
    <source>
        <dbReference type="ARBA" id="ARBA00022833"/>
    </source>
</evidence>
<organism evidence="10 11">
    <name type="scientific">Elaeophora elaphi</name>
    <dbReference type="NCBI Taxonomy" id="1147741"/>
    <lineage>
        <taxon>Eukaryota</taxon>
        <taxon>Metazoa</taxon>
        <taxon>Ecdysozoa</taxon>
        <taxon>Nematoda</taxon>
        <taxon>Chromadorea</taxon>
        <taxon>Rhabditida</taxon>
        <taxon>Spirurina</taxon>
        <taxon>Spiruromorpha</taxon>
        <taxon>Filarioidea</taxon>
        <taxon>Onchocercidae</taxon>
        <taxon>Elaeophora</taxon>
    </lineage>
</organism>
<protein>
    <recommendedName>
        <fullName evidence="3">N-acetyl-D-glucosamine kinase</fullName>
        <ecNumber evidence="2">2.7.1.59</ecNumber>
    </recommendedName>
    <alternativeName>
        <fullName evidence="7">GlcNAc kinase</fullName>
    </alternativeName>
</protein>